<dbReference type="InterPro" id="IPR020084">
    <property type="entry name" value="NUDIX_hydrolase_CS"/>
</dbReference>
<dbReference type="EMBL" id="JBHMEI010000095">
    <property type="protein sequence ID" value="MFB9209092.1"/>
    <property type="molecule type" value="Genomic_DNA"/>
</dbReference>
<dbReference type="InterPro" id="IPR020476">
    <property type="entry name" value="Nudix_hydrolase"/>
</dbReference>
<evidence type="ECO:0000256" key="4">
    <source>
        <dbReference type="ARBA" id="ARBA00022842"/>
    </source>
</evidence>
<evidence type="ECO:0000313" key="8">
    <source>
        <dbReference type="Proteomes" id="UP001589647"/>
    </source>
</evidence>
<dbReference type="EC" id="3.6.-.-" evidence="7"/>
<dbReference type="Gene3D" id="3.90.79.10">
    <property type="entry name" value="Nucleoside Triphosphate Pyrophosphohydrolase"/>
    <property type="match status" value="1"/>
</dbReference>
<dbReference type="PROSITE" id="PS00893">
    <property type="entry name" value="NUDIX_BOX"/>
    <property type="match status" value="1"/>
</dbReference>
<evidence type="ECO:0000259" key="6">
    <source>
        <dbReference type="PROSITE" id="PS51462"/>
    </source>
</evidence>
<dbReference type="PANTHER" id="PTHR43046:SF12">
    <property type="entry name" value="GDP-MANNOSE MANNOSYL HYDROLASE"/>
    <property type="match status" value="1"/>
</dbReference>
<dbReference type="InterPro" id="IPR000086">
    <property type="entry name" value="NUDIX_hydrolase_dom"/>
</dbReference>
<dbReference type="SUPFAM" id="SSF55811">
    <property type="entry name" value="Nudix"/>
    <property type="match status" value="1"/>
</dbReference>
<keyword evidence="8" id="KW-1185">Reference proteome</keyword>
<evidence type="ECO:0000256" key="1">
    <source>
        <dbReference type="ARBA" id="ARBA00001946"/>
    </source>
</evidence>
<evidence type="ECO:0000313" key="7">
    <source>
        <dbReference type="EMBL" id="MFB9209092.1"/>
    </source>
</evidence>
<dbReference type="Pfam" id="PF00293">
    <property type="entry name" value="NUDIX"/>
    <property type="match status" value="1"/>
</dbReference>
<proteinExistence type="inferred from homology"/>
<keyword evidence="3 5" id="KW-0378">Hydrolase</keyword>
<dbReference type="PANTHER" id="PTHR43046">
    <property type="entry name" value="GDP-MANNOSE MANNOSYL HYDROLASE"/>
    <property type="match status" value="1"/>
</dbReference>
<evidence type="ECO:0000256" key="2">
    <source>
        <dbReference type="ARBA" id="ARBA00005582"/>
    </source>
</evidence>
<dbReference type="PROSITE" id="PS51462">
    <property type="entry name" value="NUDIX"/>
    <property type="match status" value="1"/>
</dbReference>
<keyword evidence="4" id="KW-0460">Magnesium</keyword>
<feature type="domain" description="Nudix hydrolase" evidence="6">
    <location>
        <begin position="29"/>
        <end position="168"/>
    </location>
</feature>
<reference evidence="7 8" key="1">
    <citation type="submission" date="2024-09" db="EMBL/GenBank/DDBJ databases">
        <authorList>
            <person name="Sun Q."/>
            <person name="Mori K."/>
        </authorList>
    </citation>
    <scope>NUCLEOTIDE SEQUENCE [LARGE SCALE GENOMIC DNA]</scope>
    <source>
        <strain evidence="7 8">CCM 3426</strain>
    </source>
</reference>
<organism evidence="7 8">
    <name type="scientific">Nonomuraea spiralis</name>
    <dbReference type="NCBI Taxonomy" id="46182"/>
    <lineage>
        <taxon>Bacteria</taxon>
        <taxon>Bacillati</taxon>
        <taxon>Actinomycetota</taxon>
        <taxon>Actinomycetes</taxon>
        <taxon>Streptosporangiales</taxon>
        <taxon>Streptosporangiaceae</taxon>
        <taxon>Nonomuraea</taxon>
    </lineage>
</organism>
<accession>A0ABV5IXV7</accession>
<dbReference type="Proteomes" id="UP001589647">
    <property type="component" value="Unassembled WGS sequence"/>
</dbReference>
<dbReference type="InterPro" id="IPR015797">
    <property type="entry name" value="NUDIX_hydrolase-like_dom_sf"/>
</dbReference>
<name>A0ABV5IXV7_9ACTN</name>
<comment type="similarity">
    <text evidence="2 5">Belongs to the Nudix hydrolase family.</text>
</comment>
<sequence>MTHVVASQAVPWIPVEHRLDVILSSALPPADRTTSAFAFVSDDTGRTLLTRVDRVGRGWDVPGGHLEAGESATEAVVRELQEETGLLLEPSALSVFAWQRIELLAPAPAGYRYAPLTYMVMFRARLATPGVATAPPAGSESTGAEWLPHERIRELCAGRTWLPLLESA</sequence>
<dbReference type="PRINTS" id="PR00502">
    <property type="entry name" value="NUDIXFAMILY"/>
</dbReference>
<comment type="cofactor">
    <cofactor evidence="1">
        <name>Mg(2+)</name>
        <dbReference type="ChEBI" id="CHEBI:18420"/>
    </cofactor>
</comment>
<evidence type="ECO:0000256" key="5">
    <source>
        <dbReference type="RuleBase" id="RU003476"/>
    </source>
</evidence>
<protein>
    <submittedName>
        <fullName evidence="7">NUDIX hydrolase</fullName>
        <ecNumber evidence="7">3.6.-.-</ecNumber>
    </submittedName>
</protein>
<dbReference type="CDD" id="cd02883">
    <property type="entry name" value="NUDIX_Hydrolase"/>
    <property type="match status" value="1"/>
</dbReference>
<comment type="caution">
    <text evidence="7">The sequence shown here is derived from an EMBL/GenBank/DDBJ whole genome shotgun (WGS) entry which is preliminary data.</text>
</comment>
<gene>
    <name evidence="7" type="ORF">ACFFV7_48470</name>
</gene>
<dbReference type="GO" id="GO:0016787">
    <property type="term" value="F:hydrolase activity"/>
    <property type="evidence" value="ECO:0007669"/>
    <property type="project" value="UniProtKB-KW"/>
</dbReference>
<dbReference type="RefSeq" id="WP_189651816.1">
    <property type="nucleotide sequence ID" value="NZ_BMRC01000022.1"/>
</dbReference>
<evidence type="ECO:0000256" key="3">
    <source>
        <dbReference type="ARBA" id="ARBA00022801"/>
    </source>
</evidence>